<keyword evidence="3" id="KW-1185">Reference proteome</keyword>
<keyword evidence="2" id="KW-0808">Transferase</keyword>
<gene>
    <name evidence="2" type="ORF">EPI10_028562</name>
</gene>
<keyword evidence="2" id="KW-0548">Nucleotidyltransferase</keyword>
<reference evidence="2" key="1">
    <citation type="submission" date="2019-08" db="EMBL/GenBank/DDBJ databases">
        <authorList>
            <person name="Liu F."/>
        </authorList>
    </citation>
    <scope>NUCLEOTIDE SEQUENCE [LARGE SCALE GENOMIC DNA]</scope>
    <source>
        <strain evidence="2">PA1801</strain>
        <tissue evidence="2">Leaf</tissue>
    </source>
</reference>
<name>A0A5B6UYI1_9ROSI</name>
<evidence type="ECO:0000313" key="2">
    <source>
        <dbReference type="EMBL" id="KAA3462036.1"/>
    </source>
</evidence>
<protein>
    <submittedName>
        <fullName evidence="2">RNA-directed DNA polymerase-like protein</fullName>
    </submittedName>
</protein>
<evidence type="ECO:0000313" key="3">
    <source>
        <dbReference type="Proteomes" id="UP000325315"/>
    </source>
</evidence>
<dbReference type="Pfam" id="PF00078">
    <property type="entry name" value="RVT_1"/>
    <property type="match status" value="1"/>
</dbReference>
<dbReference type="SUPFAM" id="SSF56672">
    <property type="entry name" value="DNA/RNA polymerases"/>
    <property type="match status" value="1"/>
</dbReference>
<dbReference type="InterPro" id="IPR000477">
    <property type="entry name" value="RT_dom"/>
</dbReference>
<sequence>MNRIFRPYLDRFVVVFIDDILDYSQDENEHAEHLRTVLQTLREKQLYAKFSKCEFWLKEVSFLRHVASAEGIRVDPYKISAIVSWKPPRNVSKVRSFQGLAGYYWRFVKGCSMIVSPMNRLLSDPSHVIIPSEVEIQPDMTYNEEPIKILAHETKDLRNEKVALVKVLSGNGMV</sequence>
<dbReference type="InterPro" id="IPR043502">
    <property type="entry name" value="DNA/RNA_pol_sf"/>
</dbReference>
<keyword evidence="2" id="KW-0695">RNA-directed DNA polymerase</keyword>
<evidence type="ECO:0000259" key="1">
    <source>
        <dbReference type="Pfam" id="PF00078"/>
    </source>
</evidence>
<dbReference type="PANTHER" id="PTHR33064">
    <property type="entry name" value="POL PROTEIN"/>
    <property type="match status" value="1"/>
</dbReference>
<dbReference type="InterPro" id="IPR051320">
    <property type="entry name" value="Viral_Replic_Matur_Polypro"/>
</dbReference>
<comment type="caution">
    <text evidence="2">The sequence shown here is derived from an EMBL/GenBank/DDBJ whole genome shotgun (WGS) entry which is preliminary data.</text>
</comment>
<proteinExistence type="predicted"/>
<dbReference type="Gene3D" id="3.30.70.270">
    <property type="match status" value="2"/>
</dbReference>
<dbReference type="PANTHER" id="PTHR33064:SF37">
    <property type="entry name" value="RIBONUCLEASE H"/>
    <property type="match status" value="1"/>
</dbReference>
<organism evidence="2 3">
    <name type="scientific">Gossypium australe</name>
    <dbReference type="NCBI Taxonomy" id="47621"/>
    <lineage>
        <taxon>Eukaryota</taxon>
        <taxon>Viridiplantae</taxon>
        <taxon>Streptophyta</taxon>
        <taxon>Embryophyta</taxon>
        <taxon>Tracheophyta</taxon>
        <taxon>Spermatophyta</taxon>
        <taxon>Magnoliopsida</taxon>
        <taxon>eudicotyledons</taxon>
        <taxon>Gunneridae</taxon>
        <taxon>Pentapetalae</taxon>
        <taxon>rosids</taxon>
        <taxon>malvids</taxon>
        <taxon>Malvales</taxon>
        <taxon>Malvaceae</taxon>
        <taxon>Malvoideae</taxon>
        <taxon>Gossypium</taxon>
    </lineage>
</organism>
<dbReference type="OrthoDB" id="415724at2759"/>
<dbReference type="Proteomes" id="UP000325315">
    <property type="component" value="Unassembled WGS sequence"/>
</dbReference>
<feature type="domain" description="Reverse transcriptase" evidence="1">
    <location>
        <begin position="1"/>
        <end position="63"/>
    </location>
</feature>
<dbReference type="EMBL" id="SMMG02000009">
    <property type="protein sequence ID" value="KAA3462036.1"/>
    <property type="molecule type" value="Genomic_DNA"/>
</dbReference>
<dbReference type="InterPro" id="IPR043128">
    <property type="entry name" value="Rev_trsase/Diguanyl_cyclase"/>
</dbReference>
<dbReference type="AlphaFoldDB" id="A0A5B6UYI1"/>
<accession>A0A5B6UYI1</accession>
<dbReference type="CDD" id="cd01647">
    <property type="entry name" value="RT_LTR"/>
    <property type="match status" value="1"/>
</dbReference>
<dbReference type="GO" id="GO:0003964">
    <property type="term" value="F:RNA-directed DNA polymerase activity"/>
    <property type="evidence" value="ECO:0007669"/>
    <property type="project" value="UniProtKB-KW"/>
</dbReference>